<dbReference type="InterPro" id="IPR050698">
    <property type="entry name" value="MBL"/>
</dbReference>
<feature type="domain" description="Metallo-beta-lactamase" evidence="2">
    <location>
        <begin position="13"/>
        <end position="231"/>
    </location>
</feature>
<reference evidence="4 5" key="1">
    <citation type="journal article" date="2016" name="Nat. Commun.">
        <title>Thousands of microbial genomes shed light on interconnected biogeochemical processes in an aquifer system.</title>
        <authorList>
            <person name="Anantharaman K."/>
            <person name="Brown C.T."/>
            <person name="Hug L.A."/>
            <person name="Sharon I."/>
            <person name="Castelle C.J."/>
            <person name="Probst A.J."/>
            <person name="Thomas B.C."/>
            <person name="Singh A."/>
            <person name="Wilkins M.J."/>
            <person name="Karaoz U."/>
            <person name="Brodie E.L."/>
            <person name="Williams K.H."/>
            <person name="Hubbard S.S."/>
            <person name="Banfield J.F."/>
        </authorList>
    </citation>
    <scope>NUCLEOTIDE SEQUENCE [LARGE SCALE GENOMIC DNA]</scope>
</reference>
<dbReference type="PANTHER" id="PTHR11203:SF37">
    <property type="entry name" value="INTEGRATOR COMPLEX SUBUNIT 11"/>
    <property type="match status" value="1"/>
</dbReference>
<dbReference type="SUPFAM" id="SSF56281">
    <property type="entry name" value="Metallo-hydrolase/oxidoreductase"/>
    <property type="match status" value="1"/>
</dbReference>
<evidence type="ECO:0000256" key="1">
    <source>
        <dbReference type="ARBA" id="ARBA00022801"/>
    </source>
</evidence>
<protein>
    <recommendedName>
        <fullName evidence="6">MBL fold hydrolase</fullName>
    </recommendedName>
</protein>
<comment type="caution">
    <text evidence="4">The sequence shown here is derived from an EMBL/GenBank/DDBJ whole genome shotgun (WGS) entry which is preliminary data.</text>
</comment>
<dbReference type="Pfam" id="PF00753">
    <property type="entry name" value="Lactamase_B"/>
    <property type="match status" value="1"/>
</dbReference>
<evidence type="ECO:0000259" key="3">
    <source>
        <dbReference type="SMART" id="SM01027"/>
    </source>
</evidence>
<name>A0A1F5WUY3_9BACT</name>
<dbReference type="Pfam" id="PF10996">
    <property type="entry name" value="Beta-Casp"/>
    <property type="match status" value="1"/>
</dbReference>
<dbReference type="GO" id="GO:0004521">
    <property type="term" value="F:RNA endonuclease activity"/>
    <property type="evidence" value="ECO:0007669"/>
    <property type="project" value="TreeGrafter"/>
</dbReference>
<gene>
    <name evidence="4" type="ORF">A2W54_01630</name>
</gene>
<dbReference type="GO" id="GO:0016787">
    <property type="term" value="F:hydrolase activity"/>
    <property type="evidence" value="ECO:0007669"/>
    <property type="project" value="UniProtKB-KW"/>
</dbReference>
<evidence type="ECO:0008006" key="6">
    <source>
        <dbReference type="Google" id="ProtNLM"/>
    </source>
</evidence>
<dbReference type="PANTHER" id="PTHR11203">
    <property type="entry name" value="CLEAVAGE AND POLYADENYLATION SPECIFICITY FACTOR FAMILY MEMBER"/>
    <property type="match status" value="1"/>
</dbReference>
<feature type="domain" description="Beta-Casp" evidence="3">
    <location>
        <begin position="243"/>
        <end position="366"/>
    </location>
</feature>
<dbReference type="SMART" id="SM01027">
    <property type="entry name" value="Beta-Casp"/>
    <property type="match status" value="1"/>
</dbReference>
<dbReference type="InterPro" id="IPR022712">
    <property type="entry name" value="Beta_Casp"/>
</dbReference>
<dbReference type="CDD" id="cd16295">
    <property type="entry name" value="TTHA0252-CPSF-like_MBL-fold"/>
    <property type="match status" value="1"/>
</dbReference>
<dbReference type="Gene3D" id="3.60.15.10">
    <property type="entry name" value="Ribonuclease Z/Hydroxyacylglutathione hydrolase-like"/>
    <property type="match status" value="1"/>
</dbReference>
<evidence type="ECO:0000313" key="5">
    <source>
        <dbReference type="Proteomes" id="UP000178425"/>
    </source>
</evidence>
<evidence type="ECO:0000313" key="4">
    <source>
        <dbReference type="EMBL" id="OGF79413.1"/>
    </source>
</evidence>
<accession>A0A1F5WUY3</accession>
<dbReference type="Gene3D" id="3.40.50.10890">
    <property type="match status" value="1"/>
</dbReference>
<sequence length="451" mass="50860">MKLSFFGAAGEVTGSCFLLEHENTKILVDCGIFQCPRFCDIRSREPFPFDPRSISALFISHAHIDHTGRIPKLVKEGFKGKIYSTYPTKGLAELMLKDSVGVLSKEAAREKEEVIYSDEDVEKAMGFWEGKNYREEIKIGPFIVTQHDAGHILGSAMTMVSFRGEKGEEKKILFTGDLGNPTNPLLNGIENISSPDYLVTESTYGDREHENIKEKKLKLERVIEKSVLQGGVLMIPAFSLERTQELLWEISDMLKNKQIPAVPIYLDSPLAIHATEIYQKYYSYLNKAYIDKESFSFFKIPSLHFSLTTDESKKINDVHPPKIIIAGSGMSTGGRILHHERRYLSDSKSTILFIGYQAPGSLGRRILDGADVVRIFGEDVAVRCRKEVIHGYSAHPDENVLFEFIRERSDRLKKVFTVHGEPKASLAMVQKIRDYLGIDATAPKYGDTIDL</sequence>
<dbReference type="EMBL" id="MFHI01000005">
    <property type="protein sequence ID" value="OGF79413.1"/>
    <property type="molecule type" value="Genomic_DNA"/>
</dbReference>
<dbReference type="AlphaFoldDB" id="A0A1F5WUY3"/>
<proteinExistence type="predicted"/>
<dbReference type="Proteomes" id="UP000178425">
    <property type="component" value="Unassembled WGS sequence"/>
</dbReference>
<evidence type="ECO:0000259" key="2">
    <source>
        <dbReference type="SMART" id="SM00849"/>
    </source>
</evidence>
<dbReference type="Pfam" id="PF07521">
    <property type="entry name" value="RMMBL"/>
    <property type="match status" value="1"/>
</dbReference>
<dbReference type="InterPro" id="IPR001279">
    <property type="entry name" value="Metallo-B-lactamas"/>
</dbReference>
<keyword evidence="1" id="KW-0378">Hydrolase</keyword>
<dbReference type="SMART" id="SM00849">
    <property type="entry name" value="Lactamase_B"/>
    <property type="match status" value="1"/>
</dbReference>
<dbReference type="InterPro" id="IPR036866">
    <property type="entry name" value="RibonucZ/Hydroxyglut_hydro"/>
</dbReference>
<organism evidence="4 5">
    <name type="scientific">Candidatus Giovannonibacteria bacterium RIFCSPHIGHO2_02_43_13</name>
    <dbReference type="NCBI Taxonomy" id="1798330"/>
    <lineage>
        <taxon>Bacteria</taxon>
        <taxon>Candidatus Giovannoniibacteriota</taxon>
    </lineage>
</organism>
<dbReference type="InterPro" id="IPR011108">
    <property type="entry name" value="RMMBL"/>
</dbReference>